<proteinExistence type="inferred from homology"/>
<feature type="region of interest" description="Disordered" evidence="12">
    <location>
        <begin position="430"/>
        <end position="463"/>
    </location>
</feature>
<keyword evidence="5 11" id="KW-0805">Transcription regulation</keyword>
<evidence type="ECO:0000256" key="8">
    <source>
        <dbReference type="ARBA" id="ARBA00023163"/>
    </source>
</evidence>
<evidence type="ECO:0000256" key="10">
    <source>
        <dbReference type="ARBA" id="ARBA00023306"/>
    </source>
</evidence>
<dbReference type="Proteomes" id="UP001445335">
    <property type="component" value="Unassembled WGS sequence"/>
</dbReference>
<dbReference type="InterPro" id="IPR037241">
    <property type="entry name" value="E2F-DP_heterodim"/>
</dbReference>
<evidence type="ECO:0000256" key="9">
    <source>
        <dbReference type="ARBA" id="ARBA00023242"/>
    </source>
</evidence>
<dbReference type="GO" id="GO:0051726">
    <property type="term" value="P:regulation of cell cycle"/>
    <property type="evidence" value="ECO:0007669"/>
    <property type="project" value="InterPro"/>
</dbReference>
<evidence type="ECO:0000256" key="12">
    <source>
        <dbReference type="SAM" id="MobiDB-lite"/>
    </source>
</evidence>
<accession>A0AAW1S1J2</accession>
<dbReference type="InterPro" id="IPR014889">
    <property type="entry name" value="Transc_factor_DP_C"/>
</dbReference>
<comment type="similarity">
    <text evidence="3 11">Belongs to the E2F/DP family.</text>
</comment>
<dbReference type="SMART" id="SM01138">
    <property type="entry name" value="DP"/>
    <property type="match status" value="1"/>
</dbReference>
<feature type="region of interest" description="Disordered" evidence="12">
    <location>
        <begin position="109"/>
        <end position="160"/>
    </location>
</feature>
<feature type="compositionally biased region" description="Gly residues" evidence="12">
    <location>
        <begin position="139"/>
        <end position="160"/>
    </location>
</feature>
<dbReference type="PANTHER" id="PTHR12548">
    <property type="entry name" value="TRANSCRIPTION FACTOR DP"/>
    <property type="match status" value="1"/>
</dbReference>
<keyword evidence="8 11" id="KW-0804">Transcription</keyword>
<dbReference type="EMBL" id="JALJOU010000014">
    <property type="protein sequence ID" value="KAK9839829.1"/>
    <property type="molecule type" value="Genomic_DNA"/>
</dbReference>
<evidence type="ECO:0000256" key="7">
    <source>
        <dbReference type="ARBA" id="ARBA00023125"/>
    </source>
</evidence>
<comment type="subcellular location">
    <subcellularLocation>
        <location evidence="2">Cytoplasm</location>
    </subcellularLocation>
    <subcellularLocation>
        <location evidence="1 11">Nucleus</location>
    </subcellularLocation>
</comment>
<evidence type="ECO:0000259" key="14">
    <source>
        <dbReference type="SMART" id="SM01372"/>
    </source>
</evidence>
<feature type="domain" description="E2F/DP family winged-helix DNA-binding" evidence="14">
    <location>
        <begin position="158"/>
        <end position="240"/>
    </location>
</feature>
<dbReference type="SMART" id="SM01372">
    <property type="entry name" value="E2F_TDP"/>
    <property type="match status" value="1"/>
</dbReference>
<dbReference type="InterPro" id="IPR038168">
    <property type="entry name" value="TF_DP_C_sf"/>
</dbReference>
<keyword evidence="4" id="KW-0963">Cytoplasm</keyword>
<evidence type="ECO:0000259" key="13">
    <source>
        <dbReference type="SMART" id="SM01138"/>
    </source>
</evidence>
<reference evidence="15 16" key="1">
    <citation type="journal article" date="2024" name="Nat. Commun.">
        <title>Phylogenomics reveals the evolutionary origins of lichenization in chlorophyte algae.</title>
        <authorList>
            <person name="Puginier C."/>
            <person name="Libourel C."/>
            <person name="Otte J."/>
            <person name="Skaloud P."/>
            <person name="Haon M."/>
            <person name="Grisel S."/>
            <person name="Petersen M."/>
            <person name="Berrin J.G."/>
            <person name="Delaux P.M."/>
            <person name="Dal Grande F."/>
            <person name="Keller J."/>
        </authorList>
    </citation>
    <scope>NUCLEOTIDE SEQUENCE [LARGE SCALE GENOMIC DNA]</scope>
    <source>
        <strain evidence="15 16">SAG 245.80</strain>
    </source>
</reference>
<feature type="compositionally biased region" description="Acidic residues" evidence="12">
    <location>
        <begin position="111"/>
        <end position="123"/>
    </location>
</feature>
<keyword evidence="7 11" id="KW-0238">DNA-binding</keyword>
<dbReference type="GO" id="GO:0005737">
    <property type="term" value="C:cytoplasm"/>
    <property type="evidence" value="ECO:0007669"/>
    <property type="project" value="UniProtKB-SubCell"/>
</dbReference>
<dbReference type="Gene3D" id="1.20.140.80">
    <property type="entry name" value="Transcription factor DP"/>
    <property type="match status" value="1"/>
</dbReference>
<evidence type="ECO:0000256" key="2">
    <source>
        <dbReference type="ARBA" id="ARBA00004496"/>
    </source>
</evidence>
<feature type="domain" description="Transcription factor DP C-terminal" evidence="13">
    <location>
        <begin position="247"/>
        <end position="395"/>
    </location>
</feature>
<dbReference type="AlphaFoldDB" id="A0AAW1S1J2"/>
<evidence type="ECO:0000256" key="1">
    <source>
        <dbReference type="ARBA" id="ARBA00004123"/>
    </source>
</evidence>
<evidence type="ECO:0000256" key="11">
    <source>
        <dbReference type="RuleBase" id="RU003796"/>
    </source>
</evidence>
<keyword evidence="6" id="KW-0175">Coiled coil</keyword>
<gene>
    <name evidence="15" type="ORF">WJX81_004853</name>
</gene>
<keyword evidence="9 11" id="KW-0539">Nucleus</keyword>
<dbReference type="GO" id="GO:0070176">
    <property type="term" value="C:DRM complex"/>
    <property type="evidence" value="ECO:0007669"/>
    <property type="project" value="UniProtKB-ARBA"/>
</dbReference>
<evidence type="ECO:0000313" key="15">
    <source>
        <dbReference type="EMBL" id="KAK9839829.1"/>
    </source>
</evidence>
<dbReference type="InterPro" id="IPR036390">
    <property type="entry name" value="WH_DNA-bd_sf"/>
</dbReference>
<evidence type="ECO:0000256" key="3">
    <source>
        <dbReference type="ARBA" id="ARBA00010940"/>
    </source>
</evidence>
<comment type="caution">
    <text evidence="15">The sequence shown here is derived from an EMBL/GenBank/DDBJ whole genome shotgun (WGS) entry which is preliminary data.</text>
</comment>
<keyword evidence="10" id="KW-0131">Cell cycle</keyword>
<protein>
    <submittedName>
        <fullName evidence="15">Uncharacterized protein</fullName>
    </submittedName>
</protein>
<name>A0AAW1S1J2_9CHLO</name>
<evidence type="ECO:0000256" key="4">
    <source>
        <dbReference type="ARBA" id="ARBA00022490"/>
    </source>
</evidence>
<dbReference type="FunFam" id="1.10.10.10:FF:000187">
    <property type="entry name" value="Transcription factor-like protein DPB"/>
    <property type="match status" value="1"/>
</dbReference>
<dbReference type="InterPro" id="IPR036388">
    <property type="entry name" value="WH-like_DNA-bd_sf"/>
</dbReference>
<dbReference type="Gene3D" id="1.10.10.10">
    <property type="entry name" value="Winged helix-like DNA-binding domain superfamily/Winged helix DNA-binding domain"/>
    <property type="match status" value="1"/>
</dbReference>
<sequence length="562" mass="57757">MGDQVMGTSLHDDLLGAFVEAGVYDYAAETGILQDGEILGVREHENWGAPASSGTAEAHQAAASAAEVLPQAAGCSEEAVCNGQRLVVAADAAVVDAAAAAAPSLARCNDMEDGAGTETEDDPMQSTPPKRGRKRGTSRGAGSGAGDSGGLGSGGGRQGGKGLRHFSMKVCQKVEGKGRTTYNEVADELVHEFAAPSAQGSPSSAAFDEKNIRRRVYDALNVLMAMDIISKDKKEIRWQGLPAAPADRAERLRAERGKLRARLLQQHAYLRELAKQQTAYRNLIMGHAETPAARLAAANAAGNDAPTPLPLPFILIQVHPNAPVEIQISEDNRQAQFDFQNTCFRILGDEDVLYEMGLHLAATTAACPQPLAAPAFAAPAPVAAPPPTANGAHAAAGLHVAHGQPQALHSSVPGAVGGGGLHGQLEATAPQADAMQESPEARATAPGLEARRPSTPPSTGGSTMAMDLSPGPLLPRLGAMAASQTALLNPTVQDWAARAWPEISAAGGLPGLGMPAGADAGGAPTTRMLQEMLAVQLHPHARAPGALGGAGFPAVPLDGRHL</sequence>
<dbReference type="InterPro" id="IPR015648">
    <property type="entry name" value="Transcrpt_fac_DP"/>
</dbReference>
<dbReference type="GO" id="GO:0000981">
    <property type="term" value="F:DNA-binding transcription factor activity, RNA polymerase II-specific"/>
    <property type="evidence" value="ECO:0007669"/>
    <property type="project" value="TreeGrafter"/>
</dbReference>
<dbReference type="GO" id="GO:0000977">
    <property type="term" value="F:RNA polymerase II transcription regulatory region sequence-specific DNA binding"/>
    <property type="evidence" value="ECO:0007669"/>
    <property type="project" value="TreeGrafter"/>
</dbReference>
<dbReference type="PANTHER" id="PTHR12548:SF9">
    <property type="entry name" value="TRANSCRIPTION FACTOR DP"/>
    <property type="match status" value="1"/>
</dbReference>
<evidence type="ECO:0000256" key="5">
    <source>
        <dbReference type="ARBA" id="ARBA00023015"/>
    </source>
</evidence>
<keyword evidence="16" id="KW-1185">Reference proteome</keyword>
<organism evidence="15 16">
    <name type="scientific">Elliptochloris bilobata</name>
    <dbReference type="NCBI Taxonomy" id="381761"/>
    <lineage>
        <taxon>Eukaryota</taxon>
        <taxon>Viridiplantae</taxon>
        <taxon>Chlorophyta</taxon>
        <taxon>core chlorophytes</taxon>
        <taxon>Trebouxiophyceae</taxon>
        <taxon>Trebouxiophyceae incertae sedis</taxon>
        <taxon>Elliptochloris clade</taxon>
        <taxon>Elliptochloris</taxon>
    </lineage>
</organism>
<dbReference type="CDD" id="cd14458">
    <property type="entry name" value="DP_DD"/>
    <property type="match status" value="1"/>
</dbReference>
<dbReference type="Pfam" id="PF08781">
    <property type="entry name" value="DP"/>
    <property type="match status" value="1"/>
</dbReference>
<dbReference type="Pfam" id="PF02319">
    <property type="entry name" value="WHD_E2F_TDP"/>
    <property type="match status" value="1"/>
</dbReference>
<dbReference type="InterPro" id="IPR003316">
    <property type="entry name" value="E2F_WHTH_DNA-bd_dom"/>
</dbReference>
<dbReference type="SUPFAM" id="SSF46785">
    <property type="entry name" value="Winged helix' DNA-binding domain"/>
    <property type="match status" value="1"/>
</dbReference>
<evidence type="ECO:0000313" key="16">
    <source>
        <dbReference type="Proteomes" id="UP001445335"/>
    </source>
</evidence>
<evidence type="ECO:0000256" key="6">
    <source>
        <dbReference type="ARBA" id="ARBA00023054"/>
    </source>
</evidence>
<dbReference type="SUPFAM" id="SSF144074">
    <property type="entry name" value="E2F-DP heterodimerization region"/>
    <property type="match status" value="1"/>
</dbReference>